<name>A0A3P3VKK9_9GAMM</name>
<dbReference type="RefSeq" id="WP_125017098.1">
    <property type="nucleotide sequence ID" value="NZ_QWEZ01000002.1"/>
</dbReference>
<reference evidence="3 4" key="2">
    <citation type="submission" date="2018-12" db="EMBL/GenBank/DDBJ databases">
        <title>Simiduia agarivorans gen. nov., sp. nov., a marine, agarolytic bacterium isolated from shallow coastal water from Keelung, Taiwan.</title>
        <authorList>
            <person name="Shieh W.Y."/>
        </authorList>
    </citation>
    <scope>NUCLEOTIDE SEQUENCE [LARGE SCALE GENOMIC DNA]</scope>
    <source>
        <strain evidence="3 4">GTF-13</strain>
    </source>
</reference>
<dbReference type="AlphaFoldDB" id="A0A3P3VKK9"/>
<dbReference type="InterPro" id="IPR005346">
    <property type="entry name" value="RnfH"/>
</dbReference>
<accession>A0A3P3VKK9</accession>
<dbReference type="NCBIfam" id="NF002490">
    <property type="entry name" value="PRK01777.1"/>
    <property type="match status" value="1"/>
</dbReference>
<dbReference type="Pfam" id="PF03658">
    <property type="entry name" value="Ub-RnfH"/>
    <property type="match status" value="1"/>
</dbReference>
<comment type="caution">
    <text evidence="3">The sequence shown here is derived from an EMBL/GenBank/DDBJ whole genome shotgun (WGS) entry which is preliminary data.</text>
</comment>
<sequence length="90" mass="10149">MKISVAYAETWRQHWIRLELAEGATLTDAIEASAILERYPGIDLEQQRVGIFGKLAKLDTPLSEGDRVEIYRPIIADPKTVARRPQENAS</sequence>
<evidence type="ECO:0000256" key="1">
    <source>
        <dbReference type="ARBA" id="ARBA00010645"/>
    </source>
</evidence>
<protein>
    <recommendedName>
        <fullName evidence="2">UPF0125 protein D0544_13775</fullName>
    </recommendedName>
</protein>
<dbReference type="PANTHER" id="PTHR37483:SF1">
    <property type="entry name" value="UPF0125 PROTEIN RATB"/>
    <property type="match status" value="1"/>
</dbReference>
<gene>
    <name evidence="3" type="ORF">D0544_13775</name>
</gene>
<evidence type="ECO:0000313" key="4">
    <source>
        <dbReference type="Proteomes" id="UP000280792"/>
    </source>
</evidence>
<comment type="similarity">
    <text evidence="1 2">Belongs to the UPF0125 (RnfH) family.</text>
</comment>
<organism evidence="3 4">
    <name type="scientific">Aestuariirhabdus litorea</name>
    <dbReference type="NCBI Taxonomy" id="2528527"/>
    <lineage>
        <taxon>Bacteria</taxon>
        <taxon>Pseudomonadati</taxon>
        <taxon>Pseudomonadota</taxon>
        <taxon>Gammaproteobacteria</taxon>
        <taxon>Oceanospirillales</taxon>
        <taxon>Aestuariirhabdaceae</taxon>
        <taxon>Aestuariirhabdus</taxon>
    </lineage>
</organism>
<dbReference type="HAMAP" id="MF_00460">
    <property type="entry name" value="UPF0125_RnfH"/>
    <property type="match status" value="1"/>
</dbReference>
<dbReference type="Proteomes" id="UP000280792">
    <property type="component" value="Unassembled WGS sequence"/>
</dbReference>
<evidence type="ECO:0000313" key="3">
    <source>
        <dbReference type="EMBL" id="RRJ82914.1"/>
    </source>
</evidence>
<keyword evidence="4" id="KW-1185">Reference proteome</keyword>
<dbReference type="PANTHER" id="PTHR37483">
    <property type="entry name" value="UPF0125 PROTEIN RATB"/>
    <property type="match status" value="1"/>
</dbReference>
<dbReference type="InterPro" id="IPR016155">
    <property type="entry name" value="Mopterin_synth/thiamin_S_b"/>
</dbReference>
<dbReference type="InterPro" id="IPR037021">
    <property type="entry name" value="RnfH_sf"/>
</dbReference>
<proteinExistence type="inferred from homology"/>
<dbReference type="Gene3D" id="3.10.20.280">
    <property type="entry name" value="RnfH-like"/>
    <property type="match status" value="1"/>
</dbReference>
<dbReference type="EMBL" id="QWEZ01000002">
    <property type="protein sequence ID" value="RRJ82914.1"/>
    <property type="molecule type" value="Genomic_DNA"/>
</dbReference>
<dbReference type="SUPFAM" id="SSF54285">
    <property type="entry name" value="MoaD/ThiS"/>
    <property type="match status" value="1"/>
</dbReference>
<reference evidence="3 4" key="1">
    <citation type="submission" date="2018-08" db="EMBL/GenBank/DDBJ databases">
        <authorList>
            <person name="Khan S.A."/>
        </authorList>
    </citation>
    <scope>NUCLEOTIDE SEQUENCE [LARGE SCALE GENOMIC DNA]</scope>
    <source>
        <strain evidence="3 4">GTF-13</strain>
    </source>
</reference>
<evidence type="ECO:0000256" key="2">
    <source>
        <dbReference type="HAMAP-Rule" id="MF_00460"/>
    </source>
</evidence>